<dbReference type="InterPro" id="IPR036365">
    <property type="entry name" value="PGBD-like_sf"/>
</dbReference>
<dbReference type="InterPro" id="IPR036366">
    <property type="entry name" value="PGBDSf"/>
</dbReference>
<proteinExistence type="predicted"/>
<dbReference type="Gene3D" id="1.10.101.10">
    <property type="entry name" value="PGBD-like superfamily/PGBD"/>
    <property type="match status" value="1"/>
</dbReference>
<gene>
    <name evidence="4" type="primary">opcA</name>
    <name evidence="4" type="ORF">ENR64_15765</name>
</gene>
<dbReference type="Pfam" id="PF20171">
    <property type="entry name" value="OpcA_G6PD_C"/>
    <property type="match status" value="1"/>
</dbReference>
<dbReference type="InterPro" id="IPR046802">
    <property type="entry name" value="OpcA_G6PD_C"/>
</dbReference>
<name>A0A7C3PR60_9CYAN</name>
<feature type="domain" description="Glucose-6-phosphate dehydrogenase assembly protein OpcA N-terminal" evidence="2">
    <location>
        <begin position="131"/>
        <end position="247"/>
    </location>
</feature>
<dbReference type="InterPro" id="IPR046801">
    <property type="entry name" value="OpcA_G6PD_N"/>
</dbReference>
<dbReference type="InterPro" id="IPR002477">
    <property type="entry name" value="Peptidoglycan-bd-like"/>
</dbReference>
<feature type="domain" description="Glucose-6-phosphate dehydrogenase assembly protein OpcA C-terminal" evidence="3">
    <location>
        <begin position="256"/>
        <end position="432"/>
    </location>
</feature>
<evidence type="ECO:0000259" key="1">
    <source>
        <dbReference type="Pfam" id="PF01471"/>
    </source>
</evidence>
<organism evidence="4">
    <name type="scientific">Oscillatoriales cyanobacterium SpSt-418</name>
    <dbReference type="NCBI Taxonomy" id="2282169"/>
    <lineage>
        <taxon>Bacteria</taxon>
        <taxon>Bacillati</taxon>
        <taxon>Cyanobacteriota</taxon>
        <taxon>Cyanophyceae</taxon>
        <taxon>Oscillatoriophycideae</taxon>
        <taxon>Oscillatoriales</taxon>
    </lineage>
</organism>
<dbReference type="EMBL" id="DSRU01000230">
    <property type="protein sequence ID" value="HFM99181.1"/>
    <property type="molecule type" value="Genomic_DNA"/>
</dbReference>
<dbReference type="Pfam" id="PF01471">
    <property type="entry name" value="PG_binding_1"/>
    <property type="match status" value="1"/>
</dbReference>
<dbReference type="Pfam" id="PF10128">
    <property type="entry name" value="OpcA_G6PD_assem"/>
    <property type="match status" value="1"/>
</dbReference>
<feature type="domain" description="Peptidoglycan binding-like" evidence="1">
    <location>
        <begin position="54"/>
        <end position="105"/>
    </location>
</feature>
<sequence length="445" mass="49678">MTTTPIAPLQQPKDVSLHEIEEELNSIWNSQSGDMATLIATRASTFCMIVYEPEEFQQLLAILGFYSGPVDGIHGPLTKTAVNEAQRKYGLHITGRVDPDTLARLREEVAKLPPEQMKIANPNLRGFSINDAISAQNPRRIITICPMLGEDKGVTAEVSAYCPVQKTVGDHLICSEYITLRGTKEALNRIGDLVTSLYIQNLPKFLWWKATPNPEQELFRHVVAACNCIIMDSSYFSDPESEFIKIQELIGPETSVADLNWHRLLPWQELTAETFDPPERRLAISEIDRVTIDYEKGNSAQALMFLGWMASRLSWEPISYVEETDTYELKHIKFVNPHGREIEAELAAIPTADSGEIVGDLIGLRLASTNKEANCGTILCSETTGCMRMEAGGAAQAIRTEMVTAINDQKAEFLLSQQLQRWGREVLYEESLAVAVKILKLAQPQ</sequence>
<comment type="caution">
    <text evidence="4">The sequence shown here is derived from an EMBL/GenBank/DDBJ whole genome shotgun (WGS) entry which is preliminary data.</text>
</comment>
<protein>
    <submittedName>
        <fullName evidence="4">Glucose-6-phosphate dehydrogenase assembly protein OpcA</fullName>
    </submittedName>
</protein>
<evidence type="ECO:0000259" key="3">
    <source>
        <dbReference type="Pfam" id="PF20171"/>
    </source>
</evidence>
<accession>A0A7C3PR60</accession>
<dbReference type="PANTHER" id="PTHR38658">
    <property type="entry name" value="OXPP CYCLE PROTEIN OPCA-RELATED"/>
    <property type="match status" value="1"/>
</dbReference>
<dbReference type="PANTHER" id="PTHR38658:SF1">
    <property type="entry name" value="OXPP CYCLE PROTEIN OPCA-RELATED"/>
    <property type="match status" value="1"/>
</dbReference>
<dbReference type="AlphaFoldDB" id="A0A7C3PR60"/>
<evidence type="ECO:0000313" key="4">
    <source>
        <dbReference type="EMBL" id="HFM99181.1"/>
    </source>
</evidence>
<reference evidence="4" key="1">
    <citation type="journal article" date="2020" name="mSystems">
        <title>Genome- and Community-Level Interaction Insights into Carbon Utilization and Element Cycling Functions of Hydrothermarchaeota in Hydrothermal Sediment.</title>
        <authorList>
            <person name="Zhou Z."/>
            <person name="Liu Y."/>
            <person name="Xu W."/>
            <person name="Pan J."/>
            <person name="Luo Z.H."/>
            <person name="Li M."/>
        </authorList>
    </citation>
    <scope>NUCLEOTIDE SEQUENCE [LARGE SCALE GENOMIC DNA]</scope>
    <source>
        <strain evidence="4">SpSt-418</strain>
    </source>
</reference>
<dbReference type="SUPFAM" id="SSF47090">
    <property type="entry name" value="PGBD-like"/>
    <property type="match status" value="1"/>
</dbReference>
<dbReference type="InterPro" id="IPR004555">
    <property type="entry name" value="G6PDH_assembly_OpcA"/>
</dbReference>
<dbReference type="NCBIfam" id="TIGR00534">
    <property type="entry name" value="OpcA"/>
    <property type="match status" value="1"/>
</dbReference>
<evidence type="ECO:0000259" key="2">
    <source>
        <dbReference type="Pfam" id="PF10128"/>
    </source>
</evidence>